<evidence type="ECO:0008006" key="4">
    <source>
        <dbReference type="Google" id="ProtNLM"/>
    </source>
</evidence>
<evidence type="ECO:0000313" key="3">
    <source>
        <dbReference type="Proteomes" id="UP000030786"/>
    </source>
</evidence>
<sequence>MLIDVMFVVGHLIVVTLFQSEPSTLLLDAEGLGYPELFQYAKYSLVIAFSTYIVFVKKRYSYLPFIGLFIVLLLDDVFQIHSKASYFFAYRLKLHTLFGLKAVMYGQLVYIILLGSLSIILFRLFYRRTTINTKKTFTDIFILLVLFLFFGVGIDIIHQLFLNTPKIGSLLTILEEGGEMISLSVLVWYFFFLMFKVDEKRNFLKDCILIKCCLKLN</sequence>
<evidence type="ECO:0000256" key="1">
    <source>
        <dbReference type="SAM" id="Phobius"/>
    </source>
</evidence>
<dbReference type="EMBL" id="CP009976">
    <property type="protein sequence ID" value="AIZ40708.1"/>
    <property type="molecule type" value="Genomic_DNA"/>
</dbReference>
<organism evidence="2 3">
    <name type="scientific">Cellulophaga baltica 18</name>
    <dbReference type="NCBI Taxonomy" id="1348584"/>
    <lineage>
        <taxon>Bacteria</taxon>
        <taxon>Pseudomonadati</taxon>
        <taxon>Bacteroidota</taxon>
        <taxon>Flavobacteriia</taxon>
        <taxon>Flavobacteriales</taxon>
        <taxon>Flavobacteriaceae</taxon>
        <taxon>Cellulophaga</taxon>
    </lineage>
</organism>
<accession>A0AAU8RCN2</accession>
<feature type="transmembrane region" description="Helical" evidence="1">
    <location>
        <begin position="62"/>
        <end position="82"/>
    </location>
</feature>
<evidence type="ECO:0000313" key="2">
    <source>
        <dbReference type="EMBL" id="AIZ40708.1"/>
    </source>
</evidence>
<protein>
    <recommendedName>
        <fullName evidence="4">Histidine kinase</fullName>
    </recommendedName>
</protein>
<feature type="transmembrane region" description="Helical" evidence="1">
    <location>
        <begin position="137"/>
        <end position="157"/>
    </location>
</feature>
<feature type="transmembrane region" description="Helical" evidence="1">
    <location>
        <begin position="177"/>
        <end position="195"/>
    </location>
</feature>
<reference evidence="2 3" key="1">
    <citation type="journal article" date="2014" name="Environ. Microbiol.">
        <title>Contrasting genomic patterns and infection strategies of two co-existing Bacteroidetes podovirus genera.</title>
        <authorList>
            <person name="Holmfeldt K."/>
            <person name="Howard-Varona C."/>
            <person name="Solonenko N."/>
            <person name="Sullivan M.B."/>
        </authorList>
    </citation>
    <scope>NUCLEOTIDE SEQUENCE [LARGE SCALE GENOMIC DNA]</scope>
    <source>
        <strain evidence="2 3">18</strain>
    </source>
</reference>
<dbReference type="Proteomes" id="UP000030786">
    <property type="component" value="Chromosome"/>
</dbReference>
<keyword evidence="1" id="KW-1133">Transmembrane helix</keyword>
<keyword evidence="1" id="KW-0812">Transmembrane</keyword>
<gene>
    <name evidence="2" type="ORF">M666_03420</name>
</gene>
<feature type="transmembrane region" description="Helical" evidence="1">
    <location>
        <begin position="102"/>
        <end position="125"/>
    </location>
</feature>
<proteinExistence type="predicted"/>
<name>A0AAU8RCN2_9FLAO</name>
<dbReference type="KEGG" id="cbat:M666_03420"/>
<feature type="transmembrane region" description="Helical" evidence="1">
    <location>
        <begin position="37"/>
        <end position="55"/>
    </location>
</feature>
<dbReference type="AlphaFoldDB" id="A0AAU8RCN2"/>
<keyword evidence="1" id="KW-0472">Membrane</keyword>